<reference evidence="5 6" key="1">
    <citation type="submission" date="2016-10" db="EMBL/GenBank/DDBJ databases">
        <authorList>
            <person name="Varghese N."/>
            <person name="Submissions S."/>
        </authorList>
    </citation>
    <scope>NUCLEOTIDE SEQUENCE [LARGE SCALE GENOMIC DNA]</scope>
    <source>
        <strain evidence="5 6">DSM 16392</strain>
    </source>
</reference>
<protein>
    <submittedName>
        <fullName evidence="5">Iron-regulated protein</fullName>
    </submittedName>
</protein>
<feature type="domain" description="Imelysin-like" evidence="4">
    <location>
        <begin position="37"/>
        <end position="393"/>
    </location>
</feature>
<evidence type="ECO:0000256" key="1">
    <source>
        <dbReference type="ARBA" id="ARBA00004196"/>
    </source>
</evidence>
<feature type="signal peptide" evidence="3">
    <location>
        <begin position="1"/>
        <end position="23"/>
    </location>
</feature>
<evidence type="ECO:0000313" key="6">
    <source>
        <dbReference type="Proteomes" id="UP000199598"/>
    </source>
</evidence>
<accession>A0A1I3VNQ9</accession>
<keyword evidence="2 3" id="KW-0732">Signal</keyword>
<evidence type="ECO:0000259" key="4">
    <source>
        <dbReference type="Pfam" id="PF09375"/>
    </source>
</evidence>
<comment type="subcellular location">
    <subcellularLocation>
        <location evidence="1">Cell envelope</location>
    </subcellularLocation>
</comment>
<keyword evidence="6" id="KW-1185">Reference proteome</keyword>
<organism evidence="5 6">
    <name type="scientific">Pseudovibrio ascidiaceicola</name>
    <dbReference type="NCBI Taxonomy" id="285279"/>
    <lineage>
        <taxon>Bacteria</taxon>
        <taxon>Pseudomonadati</taxon>
        <taxon>Pseudomonadota</taxon>
        <taxon>Alphaproteobacteria</taxon>
        <taxon>Hyphomicrobiales</taxon>
        <taxon>Stappiaceae</taxon>
        <taxon>Pseudovibrio</taxon>
    </lineage>
</organism>
<evidence type="ECO:0000256" key="2">
    <source>
        <dbReference type="ARBA" id="ARBA00022729"/>
    </source>
</evidence>
<dbReference type="Proteomes" id="UP000199598">
    <property type="component" value="Unassembled WGS sequence"/>
</dbReference>
<dbReference type="InterPro" id="IPR018976">
    <property type="entry name" value="Imelysin-like"/>
</dbReference>
<proteinExistence type="predicted"/>
<dbReference type="EMBL" id="FOSK01000001">
    <property type="protein sequence ID" value="SFJ95771.1"/>
    <property type="molecule type" value="Genomic_DNA"/>
</dbReference>
<gene>
    <name evidence="5" type="ORF">SAMN04488518_101450</name>
</gene>
<name>A0A1I3VNQ9_9HYPH</name>
<dbReference type="Pfam" id="PF09375">
    <property type="entry name" value="Peptidase_M75"/>
    <property type="match status" value="1"/>
</dbReference>
<evidence type="ECO:0000256" key="3">
    <source>
        <dbReference type="SAM" id="SignalP"/>
    </source>
</evidence>
<dbReference type="CDD" id="cd14657">
    <property type="entry name" value="Imelysin_IrpA-like"/>
    <property type="match status" value="1"/>
</dbReference>
<comment type="caution">
    <text evidence="5">The sequence shown here is derived from an EMBL/GenBank/DDBJ whole genome shotgun (WGS) entry which is preliminary data.</text>
</comment>
<evidence type="ECO:0000313" key="5">
    <source>
        <dbReference type="EMBL" id="SFJ95771.1"/>
    </source>
</evidence>
<dbReference type="Gene3D" id="1.20.1420.20">
    <property type="entry name" value="M75 peptidase, HXXE motif"/>
    <property type="match status" value="1"/>
</dbReference>
<feature type="chain" id="PRO_5046530165" evidence="3">
    <location>
        <begin position="24"/>
        <end position="422"/>
    </location>
</feature>
<dbReference type="InterPro" id="IPR038352">
    <property type="entry name" value="Imelysin_sf"/>
</dbReference>
<sequence length="422" mass="44819">MSFIRGALLGTVALGSLSTVAVAATPSDVLATYGDIAQAAFEDSLTTAKTLQGAVDTLVAEPTEDNLKAARRAWIAARNPYQQTEVYRFGNAIVDDWEGKVNAWPLDEGLIDYVDGAYGNESEENPFYAANIIANTKLTVAGEEIDATEITPALLAEQLQEAGEVEANVATGYHAIEFLLWGQDLNGTGKGAGNRPASDFDAANCTGGNCERRAEYLQAATKLLITDLEEMVAAWKADGAARKELADKGEAAGIATILTGMGSLSYGELAGERMKLGLMLNDPEEEHDCFSDNTHMSHYNDVVGINNVFQGKYTRVDGSVVEGASLKDLLAKADSAVSTELEGKLNASLGTFTAMKTRAETTESYDQMIGEGNTEGNAVVQAAIDSLVDQTSSIQRAVQVLKLENIAFEGSDSLDNPSAVFE</sequence>
<dbReference type="RefSeq" id="WP_093516408.1">
    <property type="nucleotide sequence ID" value="NZ_FOSK01000001.1"/>
</dbReference>